<keyword evidence="2" id="KW-0812">Transmembrane</keyword>
<feature type="transmembrane region" description="Helical" evidence="2">
    <location>
        <begin position="338"/>
        <end position="366"/>
    </location>
</feature>
<dbReference type="HOGENOM" id="CLU_012396_2_1_9"/>
<dbReference type="Gene3D" id="3.90.1720.10">
    <property type="entry name" value="endopeptidase domain like (from Nostoc punctiforme)"/>
    <property type="match status" value="1"/>
</dbReference>
<evidence type="ECO:0000313" key="5">
    <source>
        <dbReference type="Proteomes" id="UP000004968"/>
    </source>
</evidence>
<sequence>MKDPLKPRDKVTQKMSRDGLIEVNETKESIERISRREQETDYTKRPEQPQDMTQQLHNQTPDAVPVPSPGIAPKHDTATAERVMEHIGAAQTRKASKKAVRKAQEEATTSGRSSRLQFTDEELSTPELEKCIKNSDKAADRLDAARAAIPKEKALVRNRTFDEATGKGKTRLHFEKREKPMPDLKHRKNPLSRPMQEAGIFVHNKIHEVEKDNSGVEGAHKTEEVTEGGARYGARKIREGYHRHKLKPYRAAAKAEKTAARANVEFQYQKLLHDNPQIAASNPLSRYWQKQQIKKQYAKAARTGSIKTAAENTRKATKKAAETTQKTAEFAARHWKGILLIIAALLLFIMVSAGLSSCGAMFSGLLNGVIGTSYTSEDSDLVAVENNYAAMEAELQQRIDNIERDYPGYDEYRYDLDNIGHNPHALASYLTALLQSYTPQSAQAELDRIFNLQYKLTITEEAEIRYRTETSTDPETGETTTEKVPYEYYILNVSLTNRDIATIAPEVLNEEQLAMFRVYLETSGNKPLLFGGGSSDTSASEDLSGVQFVNGTRPGNTEIVDIAKRQVGNVGGRPYWSWYGFNSRVEWCACFVSWCYGQMGLSEPRFAACQSQGIPWFTSRGQWGARGYENIAPGDAIFFDWDLDGSADHVGIVIGTDGSRVYTVEGNSGDACKIKSYPLDYACIKGYGLMNWN</sequence>
<keyword evidence="2" id="KW-1133">Transmembrane helix</keyword>
<dbReference type="SUPFAM" id="SSF54001">
    <property type="entry name" value="Cysteine proteinases"/>
    <property type="match status" value="1"/>
</dbReference>
<reference evidence="4 5" key="1">
    <citation type="submission" date="2010-01" db="EMBL/GenBank/DDBJ databases">
        <authorList>
            <person name="Weinstock G."/>
            <person name="Sodergren E."/>
            <person name="Clifton S."/>
            <person name="Fulton L."/>
            <person name="Fulton B."/>
            <person name="Courtney L."/>
            <person name="Fronick C."/>
            <person name="Harrison M."/>
            <person name="Strong C."/>
            <person name="Farmer C."/>
            <person name="Delahaunty K."/>
            <person name="Markovic C."/>
            <person name="Hall O."/>
            <person name="Minx P."/>
            <person name="Tomlinson C."/>
            <person name="Mitreva M."/>
            <person name="Nelson J."/>
            <person name="Hou S."/>
            <person name="Wollam A."/>
            <person name="Pepin K.H."/>
            <person name="Johnson M."/>
            <person name="Bhonagiri V."/>
            <person name="Nash W.E."/>
            <person name="Warren W."/>
            <person name="Chinwalla A."/>
            <person name="Mardis E.R."/>
            <person name="Wilson R.K."/>
        </authorList>
    </citation>
    <scope>NUCLEOTIDE SEQUENCE [LARGE SCALE GENOMIC DNA]</scope>
    <source>
        <strain evidence="4 5">DSM 13479</strain>
    </source>
</reference>
<feature type="region of interest" description="Disordered" evidence="1">
    <location>
        <begin position="88"/>
        <end position="122"/>
    </location>
</feature>
<evidence type="ECO:0000256" key="1">
    <source>
        <dbReference type="SAM" id="MobiDB-lite"/>
    </source>
</evidence>
<accession>D3AHW6</accession>
<evidence type="ECO:0000259" key="3">
    <source>
        <dbReference type="Pfam" id="PF05257"/>
    </source>
</evidence>
<dbReference type="NCBIfam" id="NF045974">
    <property type="entry name" value="conju_CD1108"/>
    <property type="match status" value="1"/>
</dbReference>
<dbReference type="Pfam" id="PF05257">
    <property type="entry name" value="CHAP"/>
    <property type="match status" value="1"/>
</dbReference>
<feature type="domain" description="Peptidase C51" evidence="3">
    <location>
        <begin position="583"/>
        <end position="667"/>
    </location>
</feature>
<gene>
    <name evidence="4" type="ORF">CLOSTHATH_03205</name>
</gene>
<feature type="region of interest" description="Disordered" evidence="1">
    <location>
        <begin position="1"/>
        <end position="74"/>
    </location>
</feature>
<organism evidence="4 5">
    <name type="scientific">Hungatella hathewayi DSM 13479</name>
    <dbReference type="NCBI Taxonomy" id="566550"/>
    <lineage>
        <taxon>Bacteria</taxon>
        <taxon>Bacillati</taxon>
        <taxon>Bacillota</taxon>
        <taxon>Clostridia</taxon>
        <taxon>Lachnospirales</taxon>
        <taxon>Lachnospiraceae</taxon>
        <taxon>Hungatella</taxon>
    </lineage>
</organism>
<dbReference type="InterPro" id="IPR038765">
    <property type="entry name" value="Papain-like_cys_pep_sf"/>
</dbReference>
<evidence type="ECO:0000313" key="4">
    <source>
        <dbReference type="EMBL" id="EFC98594.1"/>
    </source>
</evidence>
<name>D3AHW6_9FIRM</name>
<proteinExistence type="predicted"/>
<evidence type="ECO:0000256" key="2">
    <source>
        <dbReference type="SAM" id="Phobius"/>
    </source>
</evidence>
<comment type="caution">
    <text evidence="4">The sequence shown here is derived from an EMBL/GenBank/DDBJ whole genome shotgun (WGS) entry which is preliminary data.</text>
</comment>
<feature type="compositionally biased region" description="Basic and acidic residues" evidence="1">
    <location>
        <begin position="1"/>
        <end position="48"/>
    </location>
</feature>
<dbReference type="InterPro" id="IPR007921">
    <property type="entry name" value="CHAP_dom"/>
</dbReference>
<dbReference type="AlphaFoldDB" id="D3AHW6"/>
<dbReference type="Proteomes" id="UP000004968">
    <property type="component" value="Unassembled WGS sequence"/>
</dbReference>
<protein>
    <recommendedName>
        <fullName evidence="3">Peptidase C51 domain-containing protein</fullName>
    </recommendedName>
</protein>
<keyword evidence="2" id="KW-0472">Membrane</keyword>
<feature type="compositionally biased region" description="Polar residues" evidence="1">
    <location>
        <begin position="50"/>
        <end position="61"/>
    </location>
</feature>
<feature type="compositionally biased region" description="Polar residues" evidence="1">
    <location>
        <begin position="106"/>
        <end position="117"/>
    </location>
</feature>
<dbReference type="EMBL" id="ACIO01000250">
    <property type="protein sequence ID" value="EFC98594.1"/>
    <property type="molecule type" value="Genomic_DNA"/>
</dbReference>